<dbReference type="EMBL" id="CP101412">
    <property type="protein sequence ID" value="WBB30299.1"/>
    <property type="molecule type" value="Genomic_DNA"/>
</dbReference>
<dbReference type="AlphaFoldDB" id="A0AAX3K533"/>
<keyword evidence="1" id="KW-1133">Transmembrane helix</keyword>
<evidence type="ECO:0000313" key="3">
    <source>
        <dbReference type="Proteomes" id="UP001210690"/>
    </source>
</evidence>
<feature type="transmembrane region" description="Helical" evidence="1">
    <location>
        <begin position="306"/>
        <end position="331"/>
    </location>
</feature>
<proteinExistence type="predicted"/>
<evidence type="ECO:0000313" key="2">
    <source>
        <dbReference type="EMBL" id="WBB30299.1"/>
    </source>
</evidence>
<gene>
    <name evidence="2" type="ORF">NM222_04795</name>
</gene>
<sequence>MVIDNIKLGFRDIKRNTRIFILFGLLILSISVVLSFSTYALNLALKESKDTEVSYFAIPVSYEMKDFIKVEDGVDKLLKKGGYTKFVSEYVNEEKGIFIQIFIGKFQKSSENRVLFAINSEDLELFKQKEKTLKVVSADELDKIKFKTVGVDLEIDDDNLVFLEVAKKETSLSDFKLNPAELKDLIEGTKFTDKELKNGLDEEFEKAILNSDIVFKKHINSVNMTDVDFILKYIYFYVFLLLLAFLLSFGIFIKNLYKRLLREYKIHIICGATKKSIFIRNSVFVLSLAVFNFMIINFLNRFNYDIIFFLNIGLNIVFVLLLEFVILNMLIREDLSTTLMGGE</sequence>
<keyword evidence="1" id="KW-0812">Transmembrane</keyword>
<feature type="transmembrane region" description="Helical" evidence="1">
    <location>
        <begin position="234"/>
        <end position="257"/>
    </location>
</feature>
<keyword evidence="1" id="KW-0472">Membrane</keyword>
<name>A0AAX3K533_9FIRM</name>
<feature type="transmembrane region" description="Helical" evidence="1">
    <location>
        <begin position="20"/>
        <end position="41"/>
    </location>
</feature>
<evidence type="ECO:0008006" key="4">
    <source>
        <dbReference type="Google" id="ProtNLM"/>
    </source>
</evidence>
<feature type="transmembrane region" description="Helical" evidence="1">
    <location>
        <begin position="278"/>
        <end position="300"/>
    </location>
</feature>
<accession>A0AAX3K533</accession>
<organism evidence="2 3">
    <name type="scientific">Parvimonas micra</name>
    <dbReference type="NCBI Taxonomy" id="33033"/>
    <lineage>
        <taxon>Bacteria</taxon>
        <taxon>Bacillati</taxon>
        <taxon>Bacillota</taxon>
        <taxon>Tissierellia</taxon>
        <taxon>Tissierellales</taxon>
        <taxon>Peptoniphilaceae</taxon>
        <taxon>Parvimonas</taxon>
    </lineage>
</organism>
<reference evidence="2" key="1">
    <citation type="submission" date="2022-07" db="EMBL/GenBank/DDBJ databases">
        <title>Parvimonas micra travels from the subgingival sulcus of the human oral cavity to the colorectal adenocarcinoma.</title>
        <authorList>
            <person name="Conde-Perez K."/>
            <person name="Buetas E."/>
            <person name="Aja-Macaya P."/>
            <person name="Martin-De Arribas E."/>
            <person name="Iglesias-Corras I."/>
            <person name="Trigo-Tasende N."/>
            <person name="Nasser-Ali M."/>
            <person name="Estevez L.S."/>
            <person name="Rumbo-Feal S."/>
            <person name="Otero-Alen B."/>
            <person name="Noguera J.F."/>
            <person name="Concha A."/>
            <person name="Pardinas-Lopez S."/>
            <person name="Carda-Dieguez M."/>
            <person name="Gomez-Randulfe I."/>
            <person name="Martinez-Lago N."/>
            <person name="Ladra S."/>
            <person name="Aparicio L.A."/>
            <person name="Bou G."/>
            <person name="Mira A."/>
            <person name="Vallejo J.A."/>
            <person name="Poza M."/>
        </authorList>
    </citation>
    <scope>NUCLEOTIDE SEQUENCE</scope>
    <source>
        <strain evidence="2">PM102KC-G-1</strain>
    </source>
</reference>
<evidence type="ECO:0000256" key="1">
    <source>
        <dbReference type="SAM" id="Phobius"/>
    </source>
</evidence>
<dbReference type="Proteomes" id="UP001210690">
    <property type="component" value="Chromosome"/>
</dbReference>
<dbReference type="RefSeq" id="WP_269754925.1">
    <property type="nucleotide sequence ID" value="NZ_CP101412.1"/>
</dbReference>
<protein>
    <recommendedName>
        <fullName evidence="4">DUF1430 domain-containing protein</fullName>
    </recommendedName>
</protein>